<feature type="region of interest" description="Disordered" evidence="1">
    <location>
        <begin position="177"/>
        <end position="221"/>
    </location>
</feature>
<accession>A0A1I8IZC2</accession>
<name>A0A1I8IZC2_9PLAT</name>
<organism evidence="2 3">
    <name type="scientific">Macrostomum lignano</name>
    <dbReference type="NCBI Taxonomy" id="282301"/>
    <lineage>
        <taxon>Eukaryota</taxon>
        <taxon>Metazoa</taxon>
        <taxon>Spiralia</taxon>
        <taxon>Lophotrochozoa</taxon>
        <taxon>Platyhelminthes</taxon>
        <taxon>Rhabditophora</taxon>
        <taxon>Macrostomorpha</taxon>
        <taxon>Macrostomida</taxon>
        <taxon>Macrostomidae</taxon>
        <taxon>Macrostomum</taxon>
    </lineage>
</organism>
<dbReference type="Proteomes" id="UP000095280">
    <property type="component" value="Unplaced"/>
</dbReference>
<evidence type="ECO:0000313" key="2">
    <source>
        <dbReference type="Proteomes" id="UP000095280"/>
    </source>
</evidence>
<feature type="compositionally biased region" description="Polar residues" evidence="1">
    <location>
        <begin position="366"/>
        <end position="385"/>
    </location>
</feature>
<feature type="compositionally biased region" description="Basic residues" evidence="1">
    <location>
        <begin position="189"/>
        <end position="199"/>
    </location>
</feature>
<feature type="compositionally biased region" description="Low complexity" evidence="1">
    <location>
        <begin position="179"/>
        <end position="188"/>
    </location>
</feature>
<feature type="compositionally biased region" description="Polar residues" evidence="1">
    <location>
        <begin position="256"/>
        <end position="270"/>
    </location>
</feature>
<feature type="region of interest" description="Disordered" evidence="1">
    <location>
        <begin position="252"/>
        <end position="328"/>
    </location>
</feature>
<keyword evidence="2" id="KW-1185">Reference proteome</keyword>
<feature type="compositionally biased region" description="Low complexity" evidence="1">
    <location>
        <begin position="313"/>
        <end position="326"/>
    </location>
</feature>
<feature type="region of interest" description="Disordered" evidence="1">
    <location>
        <begin position="360"/>
        <end position="401"/>
    </location>
</feature>
<dbReference type="AlphaFoldDB" id="A0A1I8IZC2"/>
<proteinExistence type="predicted"/>
<dbReference type="PANTHER" id="PTHR36696:SF1">
    <property type="entry name" value="EF-HAND DOMAIN-CONTAINING PROTEIN"/>
    <property type="match status" value="1"/>
</dbReference>
<feature type="compositionally biased region" description="Low complexity" evidence="1">
    <location>
        <begin position="388"/>
        <end position="401"/>
    </location>
</feature>
<feature type="compositionally biased region" description="Low complexity" evidence="1">
    <location>
        <begin position="205"/>
        <end position="215"/>
    </location>
</feature>
<evidence type="ECO:0000256" key="1">
    <source>
        <dbReference type="SAM" id="MobiDB-lite"/>
    </source>
</evidence>
<feature type="region of interest" description="Disordered" evidence="1">
    <location>
        <begin position="445"/>
        <end position="479"/>
    </location>
</feature>
<feature type="compositionally biased region" description="Low complexity" evidence="1">
    <location>
        <begin position="461"/>
        <end position="474"/>
    </location>
</feature>
<evidence type="ECO:0000313" key="3">
    <source>
        <dbReference type="WBParaSite" id="maker-uti_cns_0042219-snap-gene-0.2-mRNA-1"/>
    </source>
</evidence>
<reference evidence="3" key="1">
    <citation type="submission" date="2016-11" db="UniProtKB">
        <authorList>
            <consortium name="WormBaseParasite"/>
        </authorList>
    </citation>
    <scope>IDENTIFICATION</scope>
</reference>
<dbReference type="PANTHER" id="PTHR36696">
    <property type="entry name" value="AGAP012002-PA"/>
    <property type="match status" value="1"/>
</dbReference>
<feature type="region of interest" description="Disordered" evidence="1">
    <location>
        <begin position="54"/>
        <end position="130"/>
    </location>
</feature>
<protein>
    <submittedName>
        <fullName evidence="3">EF-hand domain-containing protein</fullName>
    </submittedName>
</protein>
<dbReference type="WBParaSite" id="maker-uti_cns_0042219-snap-gene-0.2-mRNA-1">
    <property type="protein sequence ID" value="maker-uti_cns_0042219-snap-gene-0.2-mRNA-1"/>
    <property type="gene ID" value="maker-uti_cns_0042219-snap-gene-0.2"/>
</dbReference>
<sequence length="914" mass="100236">MTTSSRWHAEHERLVVYVEQHRADFIEDDEVDDEDEFDEQEEPVQKMEIVREWLTAIPETPAGSNSSTRNASGKGKGDRRRLQTASYARTRDSEKTDTGLVRLSSSKRRASASSQVQHNRRKPLRSLASLVRRGGRLRQALVEQTDEQQQQQQQHVYNQAAKPINSSAPLWLAAVQSTKKSNNNSNNKSKQRQSNRPRSRSVEVTSSTPASGGSSPRHRVTQWGSSSNLLATQSSSGNSASLETLRAKSRSPLYQRVTSAKPIQSRQQQDAAVRKPDLTAAATPDRDKTTIKRRLVAQVPQSAVLPKRDSVNEPEQQEQAAAEPAQDSVWQQIDFSMLRQIGQRRPKTAFEAAANTDLTADEASIPANTPSSPTAKQTTVKSTKPQARRAAAATARSFEASAAATQPLTANGCYNSSEKRQLLQSGPAEPETAVGYFVERERAKTARQSRAAGKNGTVGRESLSQSLLSSEQQEPVVGVENSLTNSTARAQHVFQLQPAPGQNSAHKGRGVAGNLATASTADKKPVSYGYNWLQEFNKMSMTEAEIERRVKNGGKLRNSASQTTRFELPFDLKDLEEMDPKDYLRQYTVVSSRRLYLYQKVFQKYRNPSLNAVEVKDLSKCISDIIVGGISEEKLEEMLHLTSMLDAGQLDSKLFYAFCAVVERQTTGKKMPDDPSELMECHKQRLESADFIGLSYKFKGISLSEEMARLLKAFRGQAKLMVGGGGGRVNSVVERAVRGVHGRAGGRGHQLPPNSATTLLNQPEPHLVDGVSLRHGHGSGASGAGHQLKWREPIRLILTCSFSNRMKPAPVAPVCCRVPGSVARITRQLMMRPLTTLASSSVNTRVIQSSLHSVLDLGGWPATEDLGGWPATEDLEAGPATEDLESGRLAQQLRIWEAGGSATEDLEAGPALRI</sequence>
<feature type="compositionally biased region" description="Polar residues" evidence="1">
    <location>
        <begin position="62"/>
        <end position="71"/>
    </location>
</feature>